<gene>
    <name evidence="2" type="ORF">INF28_02920</name>
</gene>
<reference evidence="2" key="1">
    <citation type="submission" date="2020-10" db="EMBL/GenBank/DDBJ databases">
        <title>ChiBAC.</title>
        <authorList>
            <person name="Zenner C."/>
            <person name="Hitch T.C.A."/>
            <person name="Clavel T."/>
        </authorList>
    </citation>
    <scope>NUCLEOTIDE SEQUENCE</scope>
    <source>
        <strain evidence="2">DSM 107454</strain>
    </source>
</reference>
<organism evidence="2 3">
    <name type="scientific">Ructibacterium gallinarum</name>
    <dbReference type="NCBI Taxonomy" id="2779355"/>
    <lineage>
        <taxon>Bacteria</taxon>
        <taxon>Bacillati</taxon>
        <taxon>Bacillota</taxon>
        <taxon>Clostridia</taxon>
        <taxon>Eubacteriales</taxon>
        <taxon>Oscillospiraceae</taxon>
        <taxon>Ructibacterium</taxon>
    </lineage>
</organism>
<accession>A0A9D5R8G3</accession>
<dbReference type="SUPFAM" id="SSF52266">
    <property type="entry name" value="SGNH hydrolase"/>
    <property type="match status" value="1"/>
</dbReference>
<evidence type="ECO:0000313" key="2">
    <source>
        <dbReference type="EMBL" id="MBE5039414.1"/>
    </source>
</evidence>
<dbReference type="Proteomes" id="UP000806542">
    <property type="component" value="Unassembled WGS sequence"/>
</dbReference>
<evidence type="ECO:0000259" key="1">
    <source>
        <dbReference type="Pfam" id="PF16227"/>
    </source>
</evidence>
<dbReference type="InterPro" id="IPR032616">
    <property type="entry name" value="DUF4886"/>
</dbReference>
<comment type="caution">
    <text evidence="2">The sequence shown here is derived from an EMBL/GenBank/DDBJ whole genome shotgun (WGS) entry which is preliminary data.</text>
</comment>
<dbReference type="InterPro" id="IPR036514">
    <property type="entry name" value="SGNH_hydro_sf"/>
</dbReference>
<dbReference type="RefSeq" id="WP_226391976.1">
    <property type="nucleotide sequence ID" value="NZ_JADCKB010000004.1"/>
</dbReference>
<dbReference type="AlphaFoldDB" id="A0A9D5R8G3"/>
<evidence type="ECO:0000313" key="3">
    <source>
        <dbReference type="Proteomes" id="UP000806542"/>
    </source>
</evidence>
<keyword evidence="3" id="KW-1185">Reference proteome</keyword>
<feature type="domain" description="DUF4886" evidence="1">
    <location>
        <begin position="2"/>
        <end position="233"/>
    </location>
</feature>
<dbReference type="EMBL" id="JADCKB010000004">
    <property type="protein sequence ID" value="MBE5039414.1"/>
    <property type="molecule type" value="Genomic_DNA"/>
</dbReference>
<dbReference type="Pfam" id="PF16227">
    <property type="entry name" value="DUF4886"/>
    <property type="match status" value="1"/>
</dbReference>
<protein>
    <submittedName>
        <fullName evidence="2">DUF4886 domain-containing protein</fullName>
    </submittedName>
</protein>
<proteinExistence type="predicted"/>
<name>A0A9D5R8G3_9FIRM</name>
<dbReference type="Gene3D" id="3.40.50.1110">
    <property type="entry name" value="SGNH hydrolase"/>
    <property type="match status" value="1"/>
</dbReference>
<sequence>MKVLCIGNSFSQDATRYLHQIAEAAGENIKVFNLYIGGCSLERHWNNIENSLAEYLLEVNGESTGQYVTSEEMLQKEDWDVVTLQQVSQCSVDYATYQPYLEKIDAFVRKKAPMAKRFLHQTWAYAQDSPRLTEMLKYRTQEEMYRDLEAAYQKAWQAIQADGMIPSGKTFREVQLKTKIGMYRDGFHASLGIGRYVLGLTWYGYLTGKSVKEIPYVLLDEPAKETELQEAAAAVETVLQSVK</sequence>